<dbReference type="PANTHER" id="PTHR30435">
    <property type="entry name" value="FLAGELLAR PROTEIN"/>
    <property type="match status" value="1"/>
</dbReference>
<evidence type="ECO:0000256" key="4">
    <source>
        <dbReference type="RuleBase" id="RU362116"/>
    </source>
</evidence>
<organism evidence="8 9">
    <name type="scientific">Campylobacter jejuni subsp. jejuni serotype O:23/36 (strain 81-176)</name>
    <dbReference type="NCBI Taxonomy" id="354242"/>
    <lineage>
        <taxon>Bacteria</taxon>
        <taxon>Pseudomonadati</taxon>
        <taxon>Campylobacterota</taxon>
        <taxon>Epsilonproteobacteria</taxon>
        <taxon>Campylobacterales</taxon>
        <taxon>Campylobacteraceae</taxon>
        <taxon>Campylobacter</taxon>
    </lineage>
</organism>
<keyword evidence="3 4" id="KW-0975">Bacterial flagellum</keyword>
<dbReference type="Pfam" id="PF06429">
    <property type="entry name" value="Flg_bbr_C"/>
    <property type="match status" value="1"/>
</dbReference>
<feature type="domain" description="Flagellar hook protein FlgE/F/G-like D1" evidence="7">
    <location>
        <begin position="87"/>
        <end position="130"/>
    </location>
</feature>
<comment type="subcellular location">
    <subcellularLocation>
        <location evidence="1 4">Bacterial flagellum basal body</location>
    </subcellularLocation>
</comment>
<dbReference type="EMBL" id="CP000538">
    <property type="protein sequence ID" value="EAQ72017.1"/>
    <property type="molecule type" value="Genomic_DNA"/>
</dbReference>
<dbReference type="Pfam" id="PF22692">
    <property type="entry name" value="LlgE_F_G_D1"/>
    <property type="match status" value="1"/>
</dbReference>
<evidence type="ECO:0000256" key="1">
    <source>
        <dbReference type="ARBA" id="ARBA00004117"/>
    </source>
</evidence>
<dbReference type="PROSITE" id="PS00588">
    <property type="entry name" value="FLAGELLA_BB_ROD"/>
    <property type="match status" value="1"/>
</dbReference>
<comment type="similarity">
    <text evidence="2 4">Belongs to the flagella basal body rod proteins family.</text>
</comment>
<gene>
    <name evidence="8" type="primary">flgE-1</name>
    <name evidence="8" type="ordered locus">CJJ81176_0081</name>
</gene>
<dbReference type="InterPro" id="IPR037925">
    <property type="entry name" value="FlgE/F/G-like"/>
</dbReference>
<dbReference type="NCBIfam" id="TIGR03506">
    <property type="entry name" value="FlgEFG_subfam"/>
    <property type="match status" value="1"/>
</dbReference>
<dbReference type="InterPro" id="IPR020013">
    <property type="entry name" value="Flagellar_FlgE/F/G"/>
</dbReference>
<evidence type="ECO:0000256" key="3">
    <source>
        <dbReference type="ARBA" id="ARBA00023143"/>
    </source>
</evidence>
<dbReference type="PANTHER" id="PTHR30435:SF19">
    <property type="entry name" value="FLAGELLAR BASAL-BODY ROD PROTEIN FLGG"/>
    <property type="match status" value="1"/>
</dbReference>
<dbReference type="InterPro" id="IPR053967">
    <property type="entry name" value="LlgE_F_G-like_D1"/>
</dbReference>
<dbReference type="GO" id="GO:0071978">
    <property type="term" value="P:bacterial-type flagellum-dependent swarming motility"/>
    <property type="evidence" value="ECO:0007669"/>
    <property type="project" value="TreeGrafter"/>
</dbReference>
<evidence type="ECO:0000256" key="2">
    <source>
        <dbReference type="ARBA" id="ARBA00009677"/>
    </source>
</evidence>
<feature type="domain" description="Flagellar basal-body/hook protein C-terminal" evidence="6">
    <location>
        <begin position="499"/>
        <end position="543"/>
    </location>
</feature>
<keyword evidence="8" id="KW-0969">Cilium</keyword>
<dbReference type="SUPFAM" id="SSF117143">
    <property type="entry name" value="Flagellar hook protein flgE"/>
    <property type="match status" value="1"/>
</dbReference>
<evidence type="ECO:0000313" key="8">
    <source>
        <dbReference type="EMBL" id="EAQ72017.1"/>
    </source>
</evidence>
<keyword evidence="8" id="KW-0282">Flagellum</keyword>
<dbReference type="InterPro" id="IPR001444">
    <property type="entry name" value="Flag_bb_rod_N"/>
</dbReference>
<protein>
    <submittedName>
        <fullName evidence="8">Flagellar hook protein</fullName>
    </submittedName>
</protein>
<sequence>MMNSFYNGISGVKSNSFGIDITANNIANVNTTGFKYSDAQFKDIFYTTITTQSTNPAQGGYGSGAASSQVVFEQGSPVASDGEFDVALQGKGFFGVLGADGNAYYTRNGSFRRDANGYLVDSYGNFVLGTMNPAFTGINYSDRVAGLMGDYLNTGTPVNNGFTVNSNNSFSIGTTASQGAIKVPVNMYLPPQVTQNVKWSGSLNTNTTTEVVKVDLDPSKFNITKTEDGKYVVSGSVSKEDVFSAKAGDRIILNFTDDNGVKTSFEATLDENLNFKSNELDLKGLDENSIKLDTAQISTEQQKANKDILESPIYNADGSKSTLRVTLERVLPQEGDNIQYKAIAQIYDSNGNAVGNPTEGNMVFDKNGALLQNNITSIANPNGGTINIDLGSPYDANKPGSGYSGIYIKEGVEKNVVTQQDGVAEGFFEQYNISDDGSIVAQFSNGKNAIVGKLALYNFINEQGLVAMGDNIFAATANSGDASFIMKDGQVVNTAKFKGGFLEQSNVDLSAELSNLIVTQKAFDASSKSITTSDQMIQKAINMKR</sequence>
<evidence type="ECO:0000313" key="9">
    <source>
        <dbReference type="Proteomes" id="UP000000646"/>
    </source>
</evidence>
<evidence type="ECO:0000259" key="5">
    <source>
        <dbReference type="Pfam" id="PF00460"/>
    </source>
</evidence>
<dbReference type="AlphaFoldDB" id="A0A0H3PCN9"/>
<keyword evidence="8" id="KW-0966">Cell projection</keyword>
<accession>A0A0H3PCN9</accession>
<dbReference type="Proteomes" id="UP000000646">
    <property type="component" value="Chromosome"/>
</dbReference>
<dbReference type="RefSeq" id="WP_002866624.1">
    <property type="nucleotide sequence ID" value="NC_008787.1"/>
</dbReference>
<feature type="domain" description="Flagellar basal body rod protein N-terminal" evidence="5">
    <location>
        <begin position="5"/>
        <end position="35"/>
    </location>
</feature>
<evidence type="ECO:0000259" key="7">
    <source>
        <dbReference type="Pfam" id="PF22692"/>
    </source>
</evidence>
<dbReference type="GO" id="GO:0009425">
    <property type="term" value="C:bacterial-type flagellum basal body"/>
    <property type="evidence" value="ECO:0007669"/>
    <property type="project" value="UniProtKB-SubCell"/>
</dbReference>
<dbReference type="InterPro" id="IPR019776">
    <property type="entry name" value="Flagellar_basal_body_rod_CS"/>
</dbReference>
<dbReference type="eggNOG" id="COG1749">
    <property type="taxonomic scope" value="Bacteria"/>
</dbReference>
<name>A0A0H3PCN9_CAMJJ</name>
<evidence type="ECO:0000259" key="6">
    <source>
        <dbReference type="Pfam" id="PF06429"/>
    </source>
</evidence>
<dbReference type="Pfam" id="PF00460">
    <property type="entry name" value="Flg_bb_rod"/>
    <property type="match status" value="1"/>
</dbReference>
<dbReference type="KEGG" id="cjj:CJJ81176_0081"/>
<reference evidence="9" key="1">
    <citation type="submission" date="2006-12" db="EMBL/GenBank/DDBJ databases">
        <authorList>
            <person name="Fouts D.E."/>
            <person name="Nelson K.E."/>
            <person name="Sebastian Y."/>
        </authorList>
    </citation>
    <scope>NUCLEOTIDE SEQUENCE [LARGE SCALE GENOMIC DNA]</scope>
    <source>
        <strain evidence="9">81-176</strain>
    </source>
</reference>
<dbReference type="InterPro" id="IPR010930">
    <property type="entry name" value="Flg_bb/hook_C_dom"/>
</dbReference>
<dbReference type="HOGENOM" id="CLU_013687_2_4_7"/>
<proteinExistence type="inferred from homology"/>